<dbReference type="InParanoid" id="A0A077ZY83"/>
<keyword evidence="1" id="KW-0732">Signal</keyword>
<gene>
    <name evidence="2" type="primary">Contig11129.g11894</name>
    <name evidence="2" type="ORF">STYLEM_2491</name>
</gene>
<keyword evidence="3" id="KW-1185">Reference proteome</keyword>
<feature type="chain" id="PRO_5001729134" evidence="1">
    <location>
        <begin position="20"/>
        <end position="130"/>
    </location>
</feature>
<organism evidence="2 3">
    <name type="scientific">Stylonychia lemnae</name>
    <name type="common">Ciliate</name>
    <dbReference type="NCBI Taxonomy" id="5949"/>
    <lineage>
        <taxon>Eukaryota</taxon>
        <taxon>Sar</taxon>
        <taxon>Alveolata</taxon>
        <taxon>Ciliophora</taxon>
        <taxon>Intramacronucleata</taxon>
        <taxon>Spirotrichea</taxon>
        <taxon>Stichotrichia</taxon>
        <taxon>Sporadotrichida</taxon>
        <taxon>Oxytrichidae</taxon>
        <taxon>Stylonychinae</taxon>
        <taxon>Stylonychia</taxon>
    </lineage>
</organism>
<feature type="signal peptide" evidence="1">
    <location>
        <begin position="1"/>
        <end position="19"/>
    </location>
</feature>
<protein>
    <submittedName>
        <fullName evidence="2">Uncharacterized protein</fullName>
    </submittedName>
</protein>
<name>A0A077ZY83_STYLE</name>
<sequence length="130" mass="15947">MDLIIKLFLQLIMLNFIEYLNTQFASLFATFDVTEDYHIVQNFEYQPFYLEPFNYHIRCSRLEADNGFNFYIRVDMLDDDNYYPQNTDRDQDYDYKQNFYYWVLDGVLGLLLDELYFNINGSYYNLIKLF</sequence>
<evidence type="ECO:0000313" key="3">
    <source>
        <dbReference type="Proteomes" id="UP000039865"/>
    </source>
</evidence>
<dbReference type="EMBL" id="CCKQ01002423">
    <property type="protein sequence ID" value="CDW73511.1"/>
    <property type="molecule type" value="Genomic_DNA"/>
</dbReference>
<evidence type="ECO:0000313" key="2">
    <source>
        <dbReference type="EMBL" id="CDW73511.1"/>
    </source>
</evidence>
<dbReference type="Proteomes" id="UP000039865">
    <property type="component" value="Unassembled WGS sequence"/>
</dbReference>
<dbReference type="AlphaFoldDB" id="A0A077ZY83"/>
<evidence type="ECO:0000256" key="1">
    <source>
        <dbReference type="SAM" id="SignalP"/>
    </source>
</evidence>
<reference evidence="2 3" key="1">
    <citation type="submission" date="2014-06" db="EMBL/GenBank/DDBJ databases">
        <authorList>
            <person name="Swart Estienne"/>
        </authorList>
    </citation>
    <scope>NUCLEOTIDE SEQUENCE [LARGE SCALE GENOMIC DNA]</scope>
    <source>
        <strain evidence="2 3">130c</strain>
    </source>
</reference>
<accession>A0A077ZY83</accession>
<proteinExistence type="predicted"/>